<dbReference type="CDD" id="cd00077">
    <property type="entry name" value="HDc"/>
    <property type="match status" value="1"/>
</dbReference>
<protein>
    <submittedName>
        <fullName evidence="2">AAA family ATPase</fullName>
    </submittedName>
</protein>
<dbReference type="InterPro" id="IPR003607">
    <property type="entry name" value="HD/PDEase_dom"/>
</dbReference>
<organism evidence="2 3">
    <name type="scientific">Frischella japonica</name>
    <dbReference type="NCBI Taxonomy" id="2741544"/>
    <lineage>
        <taxon>Bacteria</taxon>
        <taxon>Pseudomonadati</taxon>
        <taxon>Pseudomonadota</taxon>
        <taxon>Gammaproteobacteria</taxon>
        <taxon>Orbales</taxon>
        <taxon>Orbaceae</taxon>
        <taxon>Frischella</taxon>
    </lineage>
</organism>
<dbReference type="SUPFAM" id="SSF109604">
    <property type="entry name" value="HD-domain/PDEase-like"/>
    <property type="match status" value="1"/>
</dbReference>
<dbReference type="SUPFAM" id="SSF52540">
    <property type="entry name" value="P-loop containing nucleoside triphosphate hydrolases"/>
    <property type="match status" value="1"/>
</dbReference>
<evidence type="ECO:0000313" key="3">
    <source>
        <dbReference type="Proteomes" id="UP000651208"/>
    </source>
</evidence>
<comment type="caution">
    <text evidence="2">The sequence shown here is derived from an EMBL/GenBank/DDBJ whole genome shotgun (WGS) entry which is preliminary data.</text>
</comment>
<dbReference type="InterPro" id="IPR050124">
    <property type="entry name" value="tRNA_CCA-adding_enzyme"/>
</dbReference>
<sequence>MNYQDLKQLVVHSIAQDSFDQWLTVIPELNALTTTPQDPLYHGEGDVWTHTQMVLRSLINQPEFSQLTEDEQFVLFMTALLHDIAKPETTIIDSVTGKISQPRHAKKGEIRSRVLLWRMGVPFELREQICRIICKHQVPFFALAELKKNMTPAFLVHWLSWQLPIWMLCMQAKADIQGRICADNNRLLDEVELFKQFAQEEGCLYQPRVFADDYTRVQYFRGANVLPDYTLYPKNGANVIMMAGLPAAGKNTWVSKYYPLLPVASYDDARVALKLKHGENEGKVIQYVLKQVKQWLGAKQDFVWNATHLSYDIRQKALDLLYAYHANVKIIYIEQPEKELYRRNIKRDTSLTNNRLQSMFNKWEIPQQTEANQVSYIINQGE</sequence>
<name>A0ABR7QZZ6_9GAMM</name>
<gene>
    <name evidence="2" type="ORF">FcAc13_10705</name>
</gene>
<keyword evidence="1" id="KW-0547">Nucleotide-binding</keyword>
<dbReference type="RefSeq" id="WP_187756214.1">
    <property type="nucleotide sequence ID" value="NZ_JABURY010000020.1"/>
</dbReference>
<dbReference type="Proteomes" id="UP000651208">
    <property type="component" value="Unassembled WGS sequence"/>
</dbReference>
<evidence type="ECO:0000313" key="2">
    <source>
        <dbReference type="EMBL" id="MBC9131770.1"/>
    </source>
</evidence>
<dbReference type="PANTHER" id="PTHR47545">
    <property type="entry name" value="MULTIFUNCTIONAL CCA PROTEIN"/>
    <property type="match status" value="1"/>
</dbReference>
<dbReference type="PANTHER" id="PTHR47545:SF1">
    <property type="entry name" value="MULTIFUNCTIONAL CCA PROTEIN"/>
    <property type="match status" value="1"/>
</dbReference>
<proteinExistence type="predicted"/>
<keyword evidence="3" id="KW-1185">Reference proteome</keyword>
<dbReference type="Gene3D" id="1.10.3090.10">
    <property type="entry name" value="cca-adding enzyme, domain 2"/>
    <property type="match status" value="1"/>
</dbReference>
<dbReference type="Gene3D" id="3.40.50.300">
    <property type="entry name" value="P-loop containing nucleotide triphosphate hydrolases"/>
    <property type="match status" value="1"/>
</dbReference>
<accession>A0ABR7QZZ6</accession>
<dbReference type="Pfam" id="PF13671">
    <property type="entry name" value="AAA_33"/>
    <property type="match status" value="1"/>
</dbReference>
<dbReference type="EMBL" id="JABURY010000020">
    <property type="protein sequence ID" value="MBC9131770.1"/>
    <property type="molecule type" value="Genomic_DNA"/>
</dbReference>
<evidence type="ECO:0000256" key="1">
    <source>
        <dbReference type="ARBA" id="ARBA00022741"/>
    </source>
</evidence>
<dbReference type="InterPro" id="IPR027417">
    <property type="entry name" value="P-loop_NTPase"/>
</dbReference>
<reference evidence="2 3" key="1">
    <citation type="submission" date="2020-06" db="EMBL/GenBank/DDBJ databases">
        <title>Frischella cerana isolated from Apis cerana gut homogenate.</title>
        <authorList>
            <person name="Wolter L.A."/>
            <person name="Suenami S."/>
            <person name="Miyazaki R."/>
        </authorList>
    </citation>
    <scope>NUCLEOTIDE SEQUENCE [LARGE SCALE GENOMIC DNA]</scope>
    <source>
        <strain evidence="2 3">Ac13</strain>
    </source>
</reference>